<dbReference type="Proteomes" id="UP000324897">
    <property type="component" value="Unassembled WGS sequence"/>
</dbReference>
<name>A0A5J9T7W0_9POAL</name>
<keyword evidence="3" id="KW-1185">Reference proteome</keyword>
<protein>
    <submittedName>
        <fullName evidence="2">Uncharacterized protein</fullName>
    </submittedName>
</protein>
<dbReference type="EMBL" id="RWGY01000045">
    <property type="protein sequence ID" value="TVU07068.1"/>
    <property type="molecule type" value="Genomic_DNA"/>
</dbReference>
<organism evidence="2 3">
    <name type="scientific">Eragrostis curvula</name>
    <name type="common">weeping love grass</name>
    <dbReference type="NCBI Taxonomy" id="38414"/>
    <lineage>
        <taxon>Eukaryota</taxon>
        <taxon>Viridiplantae</taxon>
        <taxon>Streptophyta</taxon>
        <taxon>Embryophyta</taxon>
        <taxon>Tracheophyta</taxon>
        <taxon>Spermatophyta</taxon>
        <taxon>Magnoliopsida</taxon>
        <taxon>Liliopsida</taxon>
        <taxon>Poales</taxon>
        <taxon>Poaceae</taxon>
        <taxon>PACMAD clade</taxon>
        <taxon>Chloridoideae</taxon>
        <taxon>Eragrostideae</taxon>
        <taxon>Eragrostidinae</taxon>
        <taxon>Eragrostis</taxon>
    </lineage>
</organism>
<sequence length="105" mass="12336">MTKLILFYLLALLVILVSGKILTFVQHYISNPDAHRDFPKVGWEVQRYLVFQKDLYSDGCPMPYMRGLLRELGILIIHFLVTLERPFLCNHSHGSLLYQVQFLLR</sequence>
<evidence type="ECO:0000313" key="2">
    <source>
        <dbReference type="EMBL" id="TVU07068.1"/>
    </source>
</evidence>
<gene>
    <name evidence="2" type="ORF">EJB05_47108</name>
</gene>
<dbReference type="AlphaFoldDB" id="A0A5J9T7W0"/>
<accession>A0A5J9T7W0</accession>
<feature type="chain" id="PRO_5023805739" evidence="1">
    <location>
        <begin position="20"/>
        <end position="105"/>
    </location>
</feature>
<reference evidence="2 3" key="1">
    <citation type="journal article" date="2019" name="Sci. Rep.">
        <title>A high-quality genome of Eragrostis curvula grass provides insights into Poaceae evolution and supports new strategies to enhance forage quality.</title>
        <authorList>
            <person name="Carballo J."/>
            <person name="Santos B.A.C.M."/>
            <person name="Zappacosta D."/>
            <person name="Garbus I."/>
            <person name="Selva J.P."/>
            <person name="Gallo C.A."/>
            <person name="Diaz A."/>
            <person name="Albertini E."/>
            <person name="Caccamo M."/>
            <person name="Echenique V."/>
        </authorList>
    </citation>
    <scope>NUCLEOTIDE SEQUENCE [LARGE SCALE GENOMIC DNA]</scope>
    <source>
        <strain evidence="3">cv. Victoria</strain>
        <tissue evidence="2">Leaf</tissue>
    </source>
</reference>
<comment type="caution">
    <text evidence="2">The sequence shown here is derived from an EMBL/GenBank/DDBJ whole genome shotgun (WGS) entry which is preliminary data.</text>
</comment>
<evidence type="ECO:0000313" key="3">
    <source>
        <dbReference type="Proteomes" id="UP000324897"/>
    </source>
</evidence>
<feature type="signal peptide" evidence="1">
    <location>
        <begin position="1"/>
        <end position="19"/>
    </location>
</feature>
<keyword evidence="1" id="KW-0732">Signal</keyword>
<dbReference type="Gramene" id="TVU07068">
    <property type="protein sequence ID" value="TVU07068"/>
    <property type="gene ID" value="EJB05_47108"/>
</dbReference>
<proteinExistence type="predicted"/>
<evidence type="ECO:0000256" key="1">
    <source>
        <dbReference type="SAM" id="SignalP"/>
    </source>
</evidence>